<comment type="catalytic activity">
    <reaction evidence="12">
        <text>Preferential cleavage: (Ac)2-L-Lys-D-Ala-|-D-Ala. Also transpeptidation of peptidyl-alanyl moieties that are N-acyl substituents of D-alanine.</text>
        <dbReference type="EC" id="3.4.16.4"/>
    </reaction>
</comment>
<dbReference type="Pfam" id="PF00768">
    <property type="entry name" value="Peptidase_S11"/>
    <property type="match status" value="1"/>
</dbReference>
<dbReference type="EMBL" id="JACBZF010000001">
    <property type="protein sequence ID" value="NYH94253.1"/>
    <property type="molecule type" value="Genomic_DNA"/>
</dbReference>
<comment type="function">
    <text evidence="1">Removes C-terminal D-alanyl residues from sugar-peptide cell wall precursors.</text>
</comment>
<organism evidence="18 19">
    <name type="scientific">Novosphingobium marinum</name>
    <dbReference type="NCBI Taxonomy" id="1514948"/>
    <lineage>
        <taxon>Bacteria</taxon>
        <taxon>Pseudomonadati</taxon>
        <taxon>Pseudomonadota</taxon>
        <taxon>Alphaproteobacteria</taxon>
        <taxon>Sphingomonadales</taxon>
        <taxon>Sphingomonadaceae</taxon>
        <taxon>Novosphingobium</taxon>
    </lineage>
</organism>
<dbReference type="AlphaFoldDB" id="A0A7Y9XVV8"/>
<evidence type="ECO:0000256" key="2">
    <source>
        <dbReference type="ARBA" id="ARBA00004752"/>
    </source>
</evidence>
<evidence type="ECO:0000256" key="9">
    <source>
        <dbReference type="ARBA" id="ARBA00022960"/>
    </source>
</evidence>
<evidence type="ECO:0000256" key="3">
    <source>
        <dbReference type="ARBA" id="ARBA00007164"/>
    </source>
</evidence>
<keyword evidence="5 18" id="KW-0121">Carboxypeptidase</keyword>
<dbReference type="SUPFAM" id="SSF69189">
    <property type="entry name" value="Penicillin-binding protein associated domain"/>
    <property type="match status" value="1"/>
</dbReference>
<dbReference type="EC" id="3.4.16.4" evidence="4"/>
<feature type="binding site" evidence="14">
    <location>
        <position position="226"/>
    </location>
    <ligand>
        <name>substrate</name>
    </ligand>
</feature>
<keyword evidence="7 16" id="KW-0732">Signal</keyword>
<feature type="signal peptide" evidence="16">
    <location>
        <begin position="1"/>
        <end position="20"/>
    </location>
</feature>
<dbReference type="RefSeq" id="WP_229735472.1">
    <property type="nucleotide sequence ID" value="NZ_BMGF01000001.1"/>
</dbReference>
<evidence type="ECO:0000256" key="12">
    <source>
        <dbReference type="ARBA" id="ARBA00034000"/>
    </source>
</evidence>
<feature type="chain" id="PRO_5030784201" description="serine-type D-Ala-D-Ala carboxypeptidase" evidence="16">
    <location>
        <begin position="21"/>
        <end position="382"/>
    </location>
</feature>
<dbReference type="PANTHER" id="PTHR21581:SF6">
    <property type="entry name" value="TRAFFICKING PROTEIN PARTICLE COMPLEX SUBUNIT 12"/>
    <property type="match status" value="1"/>
</dbReference>
<dbReference type="Gene3D" id="3.40.710.10">
    <property type="entry name" value="DD-peptidase/beta-lactamase superfamily"/>
    <property type="match status" value="1"/>
</dbReference>
<sequence length="382" mass="40781">MSRILIASIAGLLLAGDAIAALPAPPPEIEDVPVVLLVDLGSGQQLIARQENLSFVPASMTKVMTAYVAFGALASGRLGADRTYTVGEGTSREWSGKGTSLYLRPGQEVSVDTLLRGIMTVSANDASVVLAEEYAGSVPVWTAMMNGEARRLGMTKSSFNTPNGWPDEGKTFVSARDLVRLASAMIRQYPDLYSRYVGKKRMTFEGVTRQSHDPTIEVVEGADGIKTGYTREAGYNFLGSAQRGQRRLVMVVAGNKTGAQRAEAARALIEWGFTQWRARPLFAAGKTVATARVQGGESRSVPLAATAPVYAVVPVSGGEKIRLRVRYDGPLEAPVRKGQRVGSLEIVVDNLPDGRVPLVAAKPVGEAGPLDRIMNGLYGLFS</sequence>
<feature type="active site" evidence="13">
    <location>
        <position position="122"/>
    </location>
</feature>
<dbReference type="UniPathway" id="UPA00219"/>
<feature type="domain" description="Peptidase S11 D-Ala-D-Ala carboxypeptidase A C-terminal" evidence="17">
    <location>
        <begin position="276"/>
        <end position="366"/>
    </location>
</feature>
<evidence type="ECO:0000256" key="5">
    <source>
        <dbReference type="ARBA" id="ARBA00022645"/>
    </source>
</evidence>
<dbReference type="GO" id="GO:0009252">
    <property type="term" value="P:peptidoglycan biosynthetic process"/>
    <property type="evidence" value="ECO:0007669"/>
    <property type="project" value="UniProtKB-UniPathway"/>
</dbReference>
<dbReference type="InterPro" id="IPR012907">
    <property type="entry name" value="Peptidase_S11_C"/>
</dbReference>
<dbReference type="GO" id="GO:0071555">
    <property type="term" value="P:cell wall organization"/>
    <property type="evidence" value="ECO:0007669"/>
    <property type="project" value="UniProtKB-KW"/>
</dbReference>
<evidence type="ECO:0000256" key="16">
    <source>
        <dbReference type="SAM" id="SignalP"/>
    </source>
</evidence>
<dbReference type="PANTHER" id="PTHR21581">
    <property type="entry name" value="D-ALANYL-D-ALANINE CARBOXYPEPTIDASE"/>
    <property type="match status" value="1"/>
</dbReference>
<dbReference type="InterPro" id="IPR015956">
    <property type="entry name" value="Peniciliin-bd_prot_C_sf"/>
</dbReference>
<evidence type="ECO:0000256" key="10">
    <source>
        <dbReference type="ARBA" id="ARBA00022984"/>
    </source>
</evidence>
<evidence type="ECO:0000259" key="17">
    <source>
        <dbReference type="SMART" id="SM00936"/>
    </source>
</evidence>
<dbReference type="GO" id="GO:0009002">
    <property type="term" value="F:serine-type D-Ala-D-Ala carboxypeptidase activity"/>
    <property type="evidence" value="ECO:0007669"/>
    <property type="project" value="UniProtKB-EC"/>
</dbReference>
<name>A0A7Y9XVV8_9SPHN</name>
<evidence type="ECO:0000256" key="6">
    <source>
        <dbReference type="ARBA" id="ARBA00022670"/>
    </source>
</evidence>
<gene>
    <name evidence="18" type="ORF">FHS75_000558</name>
</gene>
<evidence type="ECO:0000256" key="7">
    <source>
        <dbReference type="ARBA" id="ARBA00022729"/>
    </source>
</evidence>
<keyword evidence="19" id="KW-1185">Reference proteome</keyword>
<keyword evidence="11" id="KW-0961">Cell wall biogenesis/degradation</keyword>
<comment type="caution">
    <text evidence="18">The sequence shown here is derived from an EMBL/GenBank/DDBJ whole genome shotgun (WGS) entry which is preliminary data.</text>
</comment>
<evidence type="ECO:0000256" key="1">
    <source>
        <dbReference type="ARBA" id="ARBA00003217"/>
    </source>
</evidence>
<dbReference type="Pfam" id="PF07943">
    <property type="entry name" value="PBP5_C"/>
    <property type="match status" value="1"/>
</dbReference>
<evidence type="ECO:0000313" key="19">
    <source>
        <dbReference type="Proteomes" id="UP000522081"/>
    </source>
</evidence>
<accession>A0A7Y9XVV8</accession>
<dbReference type="SUPFAM" id="SSF56601">
    <property type="entry name" value="beta-lactamase/transpeptidase-like"/>
    <property type="match status" value="1"/>
</dbReference>
<dbReference type="GO" id="GO:0008360">
    <property type="term" value="P:regulation of cell shape"/>
    <property type="evidence" value="ECO:0007669"/>
    <property type="project" value="UniProtKB-KW"/>
</dbReference>
<dbReference type="Proteomes" id="UP000522081">
    <property type="component" value="Unassembled WGS sequence"/>
</dbReference>
<reference evidence="18 19" key="1">
    <citation type="submission" date="2020-07" db="EMBL/GenBank/DDBJ databases">
        <title>Genomic Encyclopedia of Type Strains, Phase IV (KMG-IV): sequencing the most valuable type-strain genomes for metagenomic binning, comparative biology and taxonomic classification.</title>
        <authorList>
            <person name="Goeker M."/>
        </authorList>
    </citation>
    <scope>NUCLEOTIDE SEQUENCE [LARGE SCALE GENOMIC DNA]</scope>
    <source>
        <strain evidence="18 19">DSM 29043</strain>
    </source>
</reference>
<evidence type="ECO:0000256" key="11">
    <source>
        <dbReference type="ARBA" id="ARBA00023316"/>
    </source>
</evidence>
<evidence type="ECO:0000313" key="18">
    <source>
        <dbReference type="EMBL" id="NYH94253.1"/>
    </source>
</evidence>
<feature type="active site" description="Proton acceptor" evidence="13">
    <location>
        <position position="62"/>
    </location>
</feature>
<dbReference type="PRINTS" id="PR00725">
    <property type="entry name" value="DADACBPTASE1"/>
</dbReference>
<dbReference type="Gene3D" id="2.60.410.10">
    <property type="entry name" value="D-Ala-D-Ala carboxypeptidase, C-terminal domain"/>
    <property type="match status" value="1"/>
</dbReference>
<evidence type="ECO:0000256" key="14">
    <source>
        <dbReference type="PIRSR" id="PIRSR618044-2"/>
    </source>
</evidence>
<dbReference type="InterPro" id="IPR012338">
    <property type="entry name" value="Beta-lactam/transpept-like"/>
</dbReference>
<keyword evidence="10" id="KW-0573">Peptidoglycan synthesis</keyword>
<proteinExistence type="inferred from homology"/>
<evidence type="ECO:0000256" key="8">
    <source>
        <dbReference type="ARBA" id="ARBA00022801"/>
    </source>
</evidence>
<dbReference type="SMART" id="SM00936">
    <property type="entry name" value="PBP5_C"/>
    <property type="match status" value="1"/>
</dbReference>
<feature type="active site" description="Acyl-ester intermediate" evidence="13">
    <location>
        <position position="59"/>
    </location>
</feature>
<dbReference type="InterPro" id="IPR001967">
    <property type="entry name" value="Peptidase_S11_N"/>
</dbReference>
<comment type="pathway">
    <text evidence="2">Cell wall biogenesis; peptidoglycan biosynthesis.</text>
</comment>
<dbReference type="InterPro" id="IPR018044">
    <property type="entry name" value="Peptidase_S11"/>
</dbReference>
<protein>
    <recommendedName>
        <fullName evidence="4">serine-type D-Ala-D-Ala carboxypeptidase</fullName>
        <ecNumber evidence="4">3.4.16.4</ecNumber>
    </recommendedName>
</protein>
<evidence type="ECO:0000256" key="15">
    <source>
        <dbReference type="RuleBase" id="RU004016"/>
    </source>
</evidence>
<keyword evidence="6" id="KW-0645">Protease</keyword>
<keyword evidence="8 18" id="KW-0378">Hydrolase</keyword>
<evidence type="ECO:0000256" key="13">
    <source>
        <dbReference type="PIRSR" id="PIRSR618044-1"/>
    </source>
</evidence>
<comment type="similarity">
    <text evidence="3 15">Belongs to the peptidase S11 family.</text>
</comment>
<dbReference type="GO" id="GO:0006508">
    <property type="term" value="P:proteolysis"/>
    <property type="evidence" value="ECO:0007669"/>
    <property type="project" value="UniProtKB-KW"/>
</dbReference>
<keyword evidence="9" id="KW-0133">Cell shape</keyword>
<dbReference type="InterPro" id="IPR037167">
    <property type="entry name" value="Peptidase_S11_C_sf"/>
</dbReference>
<evidence type="ECO:0000256" key="4">
    <source>
        <dbReference type="ARBA" id="ARBA00012448"/>
    </source>
</evidence>